<dbReference type="EMBL" id="CP036274">
    <property type="protein sequence ID" value="QDU30310.1"/>
    <property type="molecule type" value="Genomic_DNA"/>
</dbReference>
<dbReference type="InterPro" id="IPR036513">
    <property type="entry name" value="STAS_dom_sf"/>
</dbReference>
<evidence type="ECO:0000313" key="3">
    <source>
        <dbReference type="Proteomes" id="UP000315017"/>
    </source>
</evidence>
<dbReference type="KEGG" id="aagg:ETAA8_54300"/>
<dbReference type="PROSITE" id="PS50801">
    <property type="entry name" value="STAS"/>
    <property type="match status" value="1"/>
</dbReference>
<protein>
    <submittedName>
        <fullName evidence="2">Anti-sigma factor antagonist</fullName>
    </submittedName>
</protein>
<dbReference type="GO" id="GO:0043856">
    <property type="term" value="F:anti-sigma factor antagonist activity"/>
    <property type="evidence" value="ECO:0007669"/>
    <property type="project" value="TreeGrafter"/>
</dbReference>
<proteinExistence type="predicted"/>
<sequence>MKLPTEIFGEVVVVHTPEELSADTAGQLEAFLTNLDRSQVIIDLNGSETIESGGLEAILNAQETLLALGGDIKISTTNESNRKILEMTRLDQQLEVFETVIDAVKSFAG</sequence>
<organism evidence="2 3">
    <name type="scientific">Anatilimnocola aggregata</name>
    <dbReference type="NCBI Taxonomy" id="2528021"/>
    <lineage>
        <taxon>Bacteria</taxon>
        <taxon>Pseudomonadati</taxon>
        <taxon>Planctomycetota</taxon>
        <taxon>Planctomycetia</taxon>
        <taxon>Pirellulales</taxon>
        <taxon>Pirellulaceae</taxon>
        <taxon>Anatilimnocola</taxon>
    </lineage>
</organism>
<evidence type="ECO:0000313" key="2">
    <source>
        <dbReference type="EMBL" id="QDU30310.1"/>
    </source>
</evidence>
<reference evidence="2 3" key="1">
    <citation type="submission" date="2019-02" db="EMBL/GenBank/DDBJ databases">
        <title>Deep-cultivation of Planctomycetes and their phenomic and genomic characterization uncovers novel biology.</title>
        <authorList>
            <person name="Wiegand S."/>
            <person name="Jogler M."/>
            <person name="Boedeker C."/>
            <person name="Pinto D."/>
            <person name="Vollmers J."/>
            <person name="Rivas-Marin E."/>
            <person name="Kohn T."/>
            <person name="Peeters S.H."/>
            <person name="Heuer A."/>
            <person name="Rast P."/>
            <person name="Oberbeckmann S."/>
            <person name="Bunk B."/>
            <person name="Jeske O."/>
            <person name="Meyerdierks A."/>
            <person name="Storesund J.E."/>
            <person name="Kallscheuer N."/>
            <person name="Luecker S."/>
            <person name="Lage O.M."/>
            <person name="Pohl T."/>
            <person name="Merkel B.J."/>
            <person name="Hornburger P."/>
            <person name="Mueller R.-W."/>
            <person name="Bruemmer F."/>
            <person name="Labrenz M."/>
            <person name="Spormann A.M."/>
            <person name="Op den Camp H."/>
            <person name="Overmann J."/>
            <person name="Amann R."/>
            <person name="Jetten M.S.M."/>
            <person name="Mascher T."/>
            <person name="Medema M.H."/>
            <person name="Devos D.P."/>
            <person name="Kaster A.-K."/>
            <person name="Ovreas L."/>
            <person name="Rohde M."/>
            <person name="Galperin M.Y."/>
            <person name="Jogler C."/>
        </authorList>
    </citation>
    <scope>NUCLEOTIDE SEQUENCE [LARGE SCALE GENOMIC DNA]</scope>
    <source>
        <strain evidence="2 3">ETA_A8</strain>
    </source>
</reference>
<dbReference type="CDD" id="cd07043">
    <property type="entry name" value="STAS_anti-anti-sigma_factors"/>
    <property type="match status" value="1"/>
</dbReference>
<accession>A0A517YJB3</accession>
<gene>
    <name evidence="2" type="ORF">ETAA8_54300</name>
</gene>
<dbReference type="OrthoDB" id="277461at2"/>
<feature type="domain" description="STAS" evidence="1">
    <location>
        <begin position="1"/>
        <end position="107"/>
    </location>
</feature>
<name>A0A517YJB3_9BACT</name>
<dbReference type="Gene3D" id="3.30.750.24">
    <property type="entry name" value="STAS domain"/>
    <property type="match status" value="1"/>
</dbReference>
<keyword evidence="3" id="KW-1185">Reference proteome</keyword>
<dbReference type="PANTHER" id="PTHR33495">
    <property type="entry name" value="ANTI-SIGMA FACTOR ANTAGONIST TM_1081-RELATED-RELATED"/>
    <property type="match status" value="1"/>
</dbReference>
<dbReference type="AlphaFoldDB" id="A0A517YJB3"/>
<dbReference type="InterPro" id="IPR002645">
    <property type="entry name" value="STAS_dom"/>
</dbReference>
<evidence type="ECO:0000259" key="1">
    <source>
        <dbReference type="PROSITE" id="PS50801"/>
    </source>
</evidence>
<dbReference type="Pfam" id="PF01740">
    <property type="entry name" value="STAS"/>
    <property type="match status" value="1"/>
</dbReference>
<dbReference type="Proteomes" id="UP000315017">
    <property type="component" value="Chromosome"/>
</dbReference>
<dbReference type="SUPFAM" id="SSF52091">
    <property type="entry name" value="SpoIIaa-like"/>
    <property type="match status" value="1"/>
</dbReference>
<dbReference type="RefSeq" id="WP_145095553.1">
    <property type="nucleotide sequence ID" value="NZ_CP036274.1"/>
</dbReference>